<evidence type="ECO:0000313" key="3">
    <source>
        <dbReference type="Proteomes" id="UP001374584"/>
    </source>
</evidence>
<keyword evidence="3" id="KW-1185">Reference proteome</keyword>
<evidence type="ECO:0000256" key="1">
    <source>
        <dbReference type="SAM" id="SignalP"/>
    </source>
</evidence>
<dbReference type="EMBL" id="JAYMYR010000011">
    <property type="protein sequence ID" value="KAK7331925.1"/>
    <property type="molecule type" value="Genomic_DNA"/>
</dbReference>
<gene>
    <name evidence="2" type="ORF">VNO80_28670</name>
</gene>
<proteinExistence type="predicted"/>
<feature type="signal peptide" evidence="1">
    <location>
        <begin position="1"/>
        <end position="21"/>
    </location>
</feature>
<dbReference type="AlphaFoldDB" id="A0AAN9QBP3"/>
<accession>A0AAN9QBP3</accession>
<reference evidence="2 3" key="1">
    <citation type="submission" date="2024-01" db="EMBL/GenBank/DDBJ databases">
        <title>The genomes of 5 underutilized Papilionoideae crops provide insights into root nodulation and disease resistanc.</title>
        <authorList>
            <person name="Jiang F."/>
        </authorList>
    </citation>
    <scope>NUCLEOTIDE SEQUENCE [LARGE SCALE GENOMIC DNA]</scope>
    <source>
        <strain evidence="2">JINMINGXINNONG_FW02</strain>
        <tissue evidence="2">Leaves</tissue>
    </source>
</reference>
<keyword evidence="1" id="KW-0732">Signal</keyword>
<organism evidence="2 3">
    <name type="scientific">Phaseolus coccineus</name>
    <name type="common">Scarlet runner bean</name>
    <name type="synonym">Phaseolus multiflorus</name>
    <dbReference type="NCBI Taxonomy" id="3886"/>
    <lineage>
        <taxon>Eukaryota</taxon>
        <taxon>Viridiplantae</taxon>
        <taxon>Streptophyta</taxon>
        <taxon>Embryophyta</taxon>
        <taxon>Tracheophyta</taxon>
        <taxon>Spermatophyta</taxon>
        <taxon>Magnoliopsida</taxon>
        <taxon>eudicotyledons</taxon>
        <taxon>Gunneridae</taxon>
        <taxon>Pentapetalae</taxon>
        <taxon>rosids</taxon>
        <taxon>fabids</taxon>
        <taxon>Fabales</taxon>
        <taxon>Fabaceae</taxon>
        <taxon>Papilionoideae</taxon>
        <taxon>50 kb inversion clade</taxon>
        <taxon>NPAAA clade</taxon>
        <taxon>indigoferoid/millettioid clade</taxon>
        <taxon>Phaseoleae</taxon>
        <taxon>Phaseolus</taxon>
    </lineage>
</organism>
<evidence type="ECO:0000313" key="2">
    <source>
        <dbReference type="EMBL" id="KAK7331925.1"/>
    </source>
</evidence>
<feature type="chain" id="PRO_5042822493" evidence="1">
    <location>
        <begin position="22"/>
        <end position="89"/>
    </location>
</feature>
<name>A0AAN9QBP3_PHACN</name>
<sequence>MATSKLTKYLVFLLFLSLAFSSQVSPFPPPSGTDPDAGIHGRGTRNLLGHGEKGPLLCKPLHCHTPSGFCGVTLINFEPQPCSHGYQNQ</sequence>
<comment type="caution">
    <text evidence="2">The sequence shown here is derived from an EMBL/GenBank/DDBJ whole genome shotgun (WGS) entry which is preliminary data.</text>
</comment>
<protein>
    <submittedName>
        <fullName evidence="2">Uncharacterized protein</fullName>
    </submittedName>
</protein>
<dbReference type="Proteomes" id="UP001374584">
    <property type="component" value="Unassembled WGS sequence"/>
</dbReference>